<dbReference type="NCBIfam" id="TIGR00023">
    <property type="entry name" value="glycerol-3-phosphate 1-O-acyltransferase PlsY"/>
    <property type="match status" value="1"/>
</dbReference>
<feature type="transmembrane region" description="Helical" evidence="10">
    <location>
        <begin position="108"/>
        <end position="132"/>
    </location>
</feature>
<proteinExistence type="inferred from homology"/>
<evidence type="ECO:0000256" key="10">
    <source>
        <dbReference type="HAMAP-Rule" id="MF_01043"/>
    </source>
</evidence>
<dbReference type="PANTHER" id="PTHR30309:SF0">
    <property type="entry name" value="GLYCEROL-3-PHOSPHATE ACYLTRANSFERASE-RELATED"/>
    <property type="match status" value="1"/>
</dbReference>
<keyword evidence="8 10" id="KW-0594">Phospholipid biosynthesis</keyword>
<dbReference type="EC" id="2.3.1.275" evidence="10"/>
<evidence type="ECO:0000256" key="5">
    <source>
        <dbReference type="ARBA" id="ARBA00022989"/>
    </source>
</evidence>
<dbReference type="HAMAP" id="MF_01043">
    <property type="entry name" value="PlsY"/>
    <property type="match status" value="1"/>
</dbReference>
<evidence type="ECO:0000256" key="3">
    <source>
        <dbReference type="ARBA" id="ARBA00022679"/>
    </source>
</evidence>
<protein>
    <recommendedName>
        <fullName evidence="10">Glycerol-3-phosphate acyltransferase</fullName>
    </recommendedName>
    <alternativeName>
        <fullName evidence="10">Acyl-PO4 G3P acyltransferase</fullName>
    </alternativeName>
    <alternativeName>
        <fullName evidence="10">Acyl-phosphate--glycerol-3-phosphate acyltransferase</fullName>
    </alternativeName>
    <alternativeName>
        <fullName evidence="10">G3P acyltransferase</fullName>
        <shortName evidence="10">GPAT</shortName>
        <ecNumber evidence="10">2.3.1.275</ecNumber>
    </alternativeName>
    <alternativeName>
        <fullName evidence="10">Lysophosphatidic acid synthase</fullName>
        <shortName evidence="10">LPA synthase</shortName>
    </alternativeName>
</protein>
<keyword evidence="4 10" id="KW-0812">Transmembrane</keyword>
<dbReference type="PANTHER" id="PTHR30309">
    <property type="entry name" value="INNER MEMBRANE PROTEIN YGIH"/>
    <property type="match status" value="1"/>
</dbReference>
<keyword evidence="11" id="KW-0012">Acyltransferase</keyword>
<keyword evidence="2 10" id="KW-0444">Lipid biosynthesis</keyword>
<evidence type="ECO:0000313" key="11">
    <source>
        <dbReference type="EMBL" id="AGB41529.1"/>
    </source>
</evidence>
<dbReference type="KEGG" id="hhl:Halha_1591"/>
<sequence>MFKVVLVMLVSYLLGSIPFGLLISKMVKGQDIRKYGSGNIGATNAFRLMGLKMGALVALLDISKGVLAVKLADIVLGDQIILLLLAGLFSVAGHNLSIFLGFSGGRGVATSVGVLGTLAPVVVVIVFLVWLSIVLLTKYVSLGSIIGSALIPVLMLWFNKDTALVIFSFLIAAFVIYSHRPNIKRLLAGEENKVGMEQNSNE</sequence>
<dbReference type="GO" id="GO:0008654">
    <property type="term" value="P:phospholipid biosynthetic process"/>
    <property type="evidence" value="ECO:0007669"/>
    <property type="project" value="UniProtKB-UniRule"/>
</dbReference>
<dbReference type="GO" id="GO:0005886">
    <property type="term" value="C:plasma membrane"/>
    <property type="evidence" value="ECO:0007669"/>
    <property type="project" value="UniProtKB-SubCell"/>
</dbReference>
<dbReference type="GO" id="GO:0043772">
    <property type="term" value="F:acyl-phosphate glycerol-3-phosphate acyltransferase activity"/>
    <property type="evidence" value="ECO:0007669"/>
    <property type="project" value="UniProtKB-UniRule"/>
</dbReference>
<gene>
    <name evidence="10" type="primary">plsY</name>
    <name evidence="11" type="ordered locus">Halha_1591</name>
</gene>
<accession>L0KAY2</accession>
<reference evidence="12" key="1">
    <citation type="submission" date="2012-02" db="EMBL/GenBank/DDBJ databases">
        <title>The complete genome of Halobacteroides halobius DSM 5150.</title>
        <authorList>
            <person name="Lucas S."/>
            <person name="Copeland A."/>
            <person name="Lapidus A."/>
            <person name="Glavina del Rio T."/>
            <person name="Dalin E."/>
            <person name="Tice H."/>
            <person name="Bruce D."/>
            <person name="Goodwin L."/>
            <person name="Pitluck S."/>
            <person name="Peters L."/>
            <person name="Mikhailova N."/>
            <person name="Gu W."/>
            <person name="Kyrpides N."/>
            <person name="Mavromatis K."/>
            <person name="Ivanova N."/>
            <person name="Brettin T."/>
            <person name="Detter J.C."/>
            <person name="Han C."/>
            <person name="Larimer F."/>
            <person name="Land M."/>
            <person name="Hauser L."/>
            <person name="Markowitz V."/>
            <person name="Cheng J.-F."/>
            <person name="Hugenholtz P."/>
            <person name="Woyke T."/>
            <person name="Wu D."/>
            <person name="Tindall B."/>
            <person name="Pomrenke H."/>
            <person name="Brambilla E."/>
            <person name="Klenk H.-P."/>
            <person name="Eisen J.A."/>
        </authorList>
    </citation>
    <scope>NUCLEOTIDE SEQUENCE [LARGE SCALE GENOMIC DNA]</scope>
    <source>
        <strain evidence="12">ATCC 35273 / DSM 5150 / MD-1</strain>
    </source>
</reference>
<evidence type="ECO:0000256" key="9">
    <source>
        <dbReference type="ARBA" id="ARBA00023264"/>
    </source>
</evidence>
<evidence type="ECO:0000256" key="8">
    <source>
        <dbReference type="ARBA" id="ARBA00023209"/>
    </source>
</evidence>
<keyword evidence="6 10" id="KW-0443">Lipid metabolism</keyword>
<feature type="transmembrane region" description="Helical" evidence="10">
    <location>
        <begin position="80"/>
        <end position="102"/>
    </location>
</feature>
<organism evidence="11 12">
    <name type="scientific">Halobacteroides halobius (strain ATCC 35273 / DSM 5150 / MD-1)</name>
    <dbReference type="NCBI Taxonomy" id="748449"/>
    <lineage>
        <taxon>Bacteria</taxon>
        <taxon>Bacillati</taxon>
        <taxon>Bacillota</taxon>
        <taxon>Clostridia</taxon>
        <taxon>Halanaerobiales</taxon>
        <taxon>Halobacteroidaceae</taxon>
        <taxon>Halobacteroides</taxon>
    </lineage>
</organism>
<dbReference type="EMBL" id="CP003359">
    <property type="protein sequence ID" value="AGB41529.1"/>
    <property type="molecule type" value="Genomic_DNA"/>
</dbReference>
<keyword evidence="9 10" id="KW-1208">Phospholipid metabolism</keyword>
<dbReference type="PATRIC" id="fig|748449.3.peg.1542"/>
<dbReference type="Pfam" id="PF02660">
    <property type="entry name" value="G3P_acyltransf"/>
    <property type="match status" value="1"/>
</dbReference>
<dbReference type="SMART" id="SM01207">
    <property type="entry name" value="G3P_acyltransf"/>
    <property type="match status" value="1"/>
</dbReference>
<name>L0KAY2_HALHC</name>
<comment type="pathway">
    <text evidence="10">Lipid metabolism; phospholipid metabolism.</text>
</comment>
<keyword evidence="12" id="KW-1185">Reference proteome</keyword>
<dbReference type="UniPathway" id="UPA00085"/>
<comment type="subunit">
    <text evidence="10">Probably interacts with PlsX.</text>
</comment>
<evidence type="ECO:0000313" key="12">
    <source>
        <dbReference type="Proteomes" id="UP000010880"/>
    </source>
</evidence>
<dbReference type="HOGENOM" id="CLU_081254_7_1_9"/>
<comment type="function">
    <text evidence="10">Catalyzes the transfer of an acyl group from acyl-phosphate (acyl-PO(4)) to glycerol-3-phosphate (G3P) to form lysophosphatidic acid (LPA). This enzyme utilizes acyl-phosphate as fatty acyl donor, but not acyl-CoA or acyl-ACP.</text>
</comment>
<evidence type="ECO:0000256" key="7">
    <source>
        <dbReference type="ARBA" id="ARBA00023136"/>
    </source>
</evidence>
<feature type="transmembrane region" description="Helical" evidence="10">
    <location>
        <begin position="139"/>
        <end position="157"/>
    </location>
</feature>
<dbReference type="OrthoDB" id="9777124at2"/>
<evidence type="ECO:0000256" key="1">
    <source>
        <dbReference type="ARBA" id="ARBA00022475"/>
    </source>
</evidence>
<dbReference type="InterPro" id="IPR003811">
    <property type="entry name" value="G3P_acylTferase_PlsY"/>
</dbReference>
<comment type="similarity">
    <text evidence="10">Belongs to the PlsY family.</text>
</comment>
<dbReference type="eggNOG" id="COG0344">
    <property type="taxonomic scope" value="Bacteria"/>
</dbReference>
<keyword evidence="1 10" id="KW-1003">Cell membrane</keyword>
<keyword evidence="3 10" id="KW-0808">Transferase</keyword>
<comment type="catalytic activity">
    <reaction evidence="10">
        <text>an acyl phosphate + sn-glycerol 3-phosphate = a 1-acyl-sn-glycero-3-phosphate + phosphate</text>
        <dbReference type="Rhea" id="RHEA:34075"/>
        <dbReference type="ChEBI" id="CHEBI:43474"/>
        <dbReference type="ChEBI" id="CHEBI:57597"/>
        <dbReference type="ChEBI" id="CHEBI:57970"/>
        <dbReference type="ChEBI" id="CHEBI:59918"/>
        <dbReference type="EC" id="2.3.1.275"/>
    </reaction>
</comment>
<keyword evidence="7 10" id="KW-0472">Membrane</keyword>
<dbReference type="RefSeq" id="WP_015327246.1">
    <property type="nucleotide sequence ID" value="NC_019978.1"/>
</dbReference>
<dbReference type="AlphaFoldDB" id="L0KAY2"/>
<dbReference type="STRING" id="748449.Halha_1591"/>
<comment type="subcellular location">
    <subcellularLocation>
        <location evidence="10">Cell membrane</location>
        <topology evidence="10">Multi-pass membrane protein</topology>
    </subcellularLocation>
</comment>
<evidence type="ECO:0000256" key="4">
    <source>
        <dbReference type="ARBA" id="ARBA00022692"/>
    </source>
</evidence>
<evidence type="ECO:0000256" key="6">
    <source>
        <dbReference type="ARBA" id="ARBA00023098"/>
    </source>
</evidence>
<evidence type="ECO:0000256" key="2">
    <source>
        <dbReference type="ARBA" id="ARBA00022516"/>
    </source>
</evidence>
<feature type="transmembrane region" description="Helical" evidence="10">
    <location>
        <begin position="163"/>
        <end position="179"/>
    </location>
</feature>
<feature type="transmembrane region" description="Helical" evidence="10">
    <location>
        <begin position="6"/>
        <end position="24"/>
    </location>
</feature>
<keyword evidence="5 10" id="KW-1133">Transmembrane helix</keyword>
<dbReference type="Proteomes" id="UP000010880">
    <property type="component" value="Chromosome"/>
</dbReference>